<keyword evidence="2" id="KW-1185">Reference proteome</keyword>
<gene>
    <name evidence="1" type="ORF">RR48_12696</name>
</gene>
<dbReference type="InParanoid" id="A0A194QR84"/>
<evidence type="ECO:0000313" key="2">
    <source>
        <dbReference type="Proteomes" id="UP000053240"/>
    </source>
</evidence>
<accession>A0A194QR84</accession>
<protein>
    <submittedName>
        <fullName evidence="1">Uncharacterized protein</fullName>
    </submittedName>
</protein>
<reference evidence="1 2" key="1">
    <citation type="journal article" date="2015" name="Nat. Commun.">
        <title>Outbred genome sequencing and CRISPR/Cas9 gene editing in butterflies.</title>
        <authorList>
            <person name="Li X."/>
            <person name="Fan D."/>
            <person name="Zhang W."/>
            <person name="Liu G."/>
            <person name="Zhang L."/>
            <person name="Zhao L."/>
            <person name="Fang X."/>
            <person name="Chen L."/>
            <person name="Dong Y."/>
            <person name="Chen Y."/>
            <person name="Ding Y."/>
            <person name="Zhao R."/>
            <person name="Feng M."/>
            <person name="Zhu Y."/>
            <person name="Feng Y."/>
            <person name="Jiang X."/>
            <person name="Zhu D."/>
            <person name="Xiang H."/>
            <person name="Feng X."/>
            <person name="Li S."/>
            <person name="Wang J."/>
            <person name="Zhang G."/>
            <person name="Kronforst M.R."/>
            <person name="Wang W."/>
        </authorList>
    </citation>
    <scope>NUCLEOTIDE SEQUENCE [LARGE SCALE GENOMIC DNA]</scope>
    <source>
        <strain evidence="1">Ya'a_city_454_Pm</strain>
        <tissue evidence="1">Whole body</tissue>
    </source>
</reference>
<dbReference type="Proteomes" id="UP000053240">
    <property type="component" value="Unassembled WGS sequence"/>
</dbReference>
<proteinExistence type="predicted"/>
<sequence length="48" mass="5164">MSPTAPPRCPTIRGTSVRRAAPVASALPCLMVMFVLQEDVRRGPQLAD</sequence>
<name>A0A194QR84_PAPMA</name>
<dbReference type="AlphaFoldDB" id="A0A194QR84"/>
<evidence type="ECO:0000313" key="1">
    <source>
        <dbReference type="EMBL" id="KPJ07854.1"/>
    </source>
</evidence>
<dbReference type="EMBL" id="KQ461175">
    <property type="protein sequence ID" value="KPJ07854.1"/>
    <property type="molecule type" value="Genomic_DNA"/>
</dbReference>
<organism evidence="1 2">
    <name type="scientific">Papilio machaon</name>
    <name type="common">Old World swallowtail butterfly</name>
    <dbReference type="NCBI Taxonomy" id="76193"/>
    <lineage>
        <taxon>Eukaryota</taxon>
        <taxon>Metazoa</taxon>
        <taxon>Ecdysozoa</taxon>
        <taxon>Arthropoda</taxon>
        <taxon>Hexapoda</taxon>
        <taxon>Insecta</taxon>
        <taxon>Pterygota</taxon>
        <taxon>Neoptera</taxon>
        <taxon>Endopterygota</taxon>
        <taxon>Lepidoptera</taxon>
        <taxon>Glossata</taxon>
        <taxon>Ditrysia</taxon>
        <taxon>Papilionoidea</taxon>
        <taxon>Papilionidae</taxon>
        <taxon>Papilioninae</taxon>
        <taxon>Papilio</taxon>
    </lineage>
</organism>